<protein>
    <recommendedName>
        <fullName evidence="10">C2H2-type domain-containing protein</fullName>
    </recommendedName>
</protein>
<proteinExistence type="predicted"/>
<dbReference type="InterPro" id="IPR013087">
    <property type="entry name" value="Znf_C2H2_type"/>
</dbReference>
<dbReference type="OrthoDB" id="654211at2759"/>
<keyword evidence="6" id="KW-0805">Transcription regulation</keyword>
<reference evidence="11 12" key="1">
    <citation type="submission" date="2016-05" db="EMBL/GenBank/DDBJ databases">
        <title>Genome sequencing reveals origins of a unique bacterial endosymbiosis in the earliest lineages of terrestrial Fungi.</title>
        <authorList>
            <consortium name="DOE Joint Genome Institute"/>
            <person name="Uehling J."/>
            <person name="Gryganskyi A."/>
            <person name="Hameed K."/>
            <person name="Tschaplinski T."/>
            <person name="Misztal P."/>
            <person name="Wu S."/>
            <person name="Desiro A."/>
            <person name="Vande Pol N."/>
            <person name="Du Z.-Y."/>
            <person name="Zienkiewicz A."/>
            <person name="Zienkiewicz K."/>
            <person name="Morin E."/>
            <person name="Tisserant E."/>
            <person name="Splivallo R."/>
            <person name="Hainaut M."/>
            <person name="Henrissat B."/>
            <person name="Ohm R."/>
            <person name="Kuo A."/>
            <person name="Yan J."/>
            <person name="Lipzen A."/>
            <person name="Nolan M."/>
            <person name="Labutti K."/>
            <person name="Barry K."/>
            <person name="Goldstein A."/>
            <person name="Labbe J."/>
            <person name="Schadt C."/>
            <person name="Tuskan G."/>
            <person name="Grigoriev I."/>
            <person name="Martin F."/>
            <person name="Vilgalys R."/>
            <person name="Bonito G."/>
        </authorList>
    </citation>
    <scope>NUCLEOTIDE SEQUENCE [LARGE SCALE GENOMIC DNA]</scope>
    <source>
        <strain evidence="11 12">AG-77</strain>
    </source>
</reference>
<dbReference type="SUPFAM" id="SSF57667">
    <property type="entry name" value="beta-beta-alpha zinc fingers"/>
    <property type="match status" value="1"/>
</dbReference>
<dbReference type="Proteomes" id="UP000078512">
    <property type="component" value="Unassembled WGS sequence"/>
</dbReference>
<dbReference type="Gene3D" id="3.30.160.60">
    <property type="entry name" value="Classic Zinc Finger"/>
    <property type="match status" value="2"/>
</dbReference>
<gene>
    <name evidence="11" type="ORF">K457DRAFT_56673</name>
</gene>
<feature type="domain" description="C2H2-type" evidence="10">
    <location>
        <begin position="6"/>
        <end position="33"/>
    </location>
</feature>
<evidence type="ECO:0000256" key="9">
    <source>
        <dbReference type="PROSITE-ProRule" id="PRU00042"/>
    </source>
</evidence>
<accession>A0A197JD21</accession>
<dbReference type="GO" id="GO:0000433">
    <property type="term" value="P:carbon catabolite repression of transcription from RNA polymerase II promoter by glucose"/>
    <property type="evidence" value="ECO:0007669"/>
    <property type="project" value="TreeGrafter"/>
</dbReference>
<evidence type="ECO:0000313" key="11">
    <source>
        <dbReference type="EMBL" id="OAQ22349.1"/>
    </source>
</evidence>
<dbReference type="PROSITE" id="PS50157">
    <property type="entry name" value="ZINC_FINGER_C2H2_2"/>
    <property type="match status" value="2"/>
</dbReference>
<keyword evidence="3" id="KW-0677">Repeat</keyword>
<evidence type="ECO:0000256" key="4">
    <source>
        <dbReference type="ARBA" id="ARBA00022771"/>
    </source>
</evidence>
<feature type="non-terminal residue" evidence="11">
    <location>
        <position position="1"/>
    </location>
</feature>
<organism evidence="11 12">
    <name type="scientific">Linnemannia elongata AG-77</name>
    <dbReference type="NCBI Taxonomy" id="1314771"/>
    <lineage>
        <taxon>Eukaryota</taxon>
        <taxon>Fungi</taxon>
        <taxon>Fungi incertae sedis</taxon>
        <taxon>Mucoromycota</taxon>
        <taxon>Mortierellomycotina</taxon>
        <taxon>Mortierellomycetes</taxon>
        <taxon>Mortierellales</taxon>
        <taxon>Mortierellaceae</taxon>
        <taxon>Linnemannia</taxon>
    </lineage>
</organism>
<dbReference type="PANTHER" id="PTHR47428">
    <property type="entry name" value="REGULATORY PROTEIN MIG1-RELATED"/>
    <property type="match status" value="1"/>
</dbReference>
<dbReference type="InterPro" id="IPR036236">
    <property type="entry name" value="Znf_C2H2_sf"/>
</dbReference>
<dbReference type="GO" id="GO:0005737">
    <property type="term" value="C:cytoplasm"/>
    <property type="evidence" value="ECO:0007669"/>
    <property type="project" value="TreeGrafter"/>
</dbReference>
<evidence type="ECO:0000256" key="3">
    <source>
        <dbReference type="ARBA" id="ARBA00022737"/>
    </source>
</evidence>
<evidence type="ECO:0000259" key="10">
    <source>
        <dbReference type="PROSITE" id="PS50157"/>
    </source>
</evidence>
<feature type="non-terminal residue" evidence="11">
    <location>
        <position position="58"/>
    </location>
</feature>
<keyword evidence="8" id="KW-0539">Nucleus</keyword>
<dbReference type="InterPro" id="IPR051007">
    <property type="entry name" value="creA/MIG_C2H2-ZnF"/>
</dbReference>
<dbReference type="GO" id="GO:0000981">
    <property type="term" value="F:DNA-binding transcription factor activity, RNA polymerase II-specific"/>
    <property type="evidence" value="ECO:0007669"/>
    <property type="project" value="UniProtKB-ARBA"/>
</dbReference>
<evidence type="ECO:0000256" key="2">
    <source>
        <dbReference type="ARBA" id="ARBA00022723"/>
    </source>
</evidence>
<dbReference type="PROSITE" id="PS00028">
    <property type="entry name" value="ZINC_FINGER_C2H2_1"/>
    <property type="match status" value="2"/>
</dbReference>
<keyword evidence="4 9" id="KW-0863">Zinc-finger</keyword>
<dbReference type="AlphaFoldDB" id="A0A197JD21"/>
<keyword evidence="5" id="KW-0862">Zinc</keyword>
<dbReference type="EMBL" id="KV442176">
    <property type="protein sequence ID" value="OAQ22349.1"/>
    <property type="molecule type" value="Genomic_DNA"/>
</dbReference>
<name>A0A197JD21_9FUNG</name>
<evidence type="ECO:0000313" key="12">
    <source>
        <dbReference type="Proteomes" id="UP000078512"/>
    </source>
</evidence>
<dbReference type="Pfam" id="PF00096">
    <property type="entry name" value="zf-C2H2"/>
    <property type="match status" value="2"/>
</dbReference>
<sequence>APERPYQCPVCPKSFYRLEHSNRHIRTHTGEKAHACKFPGCTKRFSRSDELTRHSRIH</sequence>
<dbReference type="FunFam" id="3.30.160.60:FF:000446">
    <property type="entry name" value="Zinc finger protein"/>
    <property type="match status" value="1"/>
</dbReference>
<evidence type="ECO:0000256" key="6">
    <source>
        <dbReference type="ARBA" id="ARBA00023015"/>
    </source>
</evidence>
<dbReference type="FunFam" id="3.30.160.60:FF:000072">
    <property type="entry name" value="zinc finger protein 143 isoform X1"/>
    <property type="match status" value="1"/>
</dbReference>
<keyword evidence="12" id="KW-1185">Reference proteome</keyword>
<evidence type="ECO:0000256" key="5">
    <source>
        <dbReference type="ARBA" id="ARBA00022833"/>
    </source>
</evidence>
<dbReference type="GO" id="GO:0005634">
    <property type="term" value="C:nucleus"/>
    <property type="evidence" value="ECO:0007669"/>
    <property type="project" value="UniProtKB-SubCell"/>
</dbReference>
<comment type="subcellular location">
    <subcellularLocation>
        <location evidence="1">Nucleus</location>
    </subcellularLocation>
</comment>
<dbReference type="GO" id="GO:0008270">
    <property type="term" value="F:zinc ion binding"/>
    <property type="evidence" value="ECO:0007669"/>
    <property type="project" value="UniProtKB-KW"/>
</dbReference>
<keyword evidence="2" id="KW-0479">Metal-binding</keyword>
<evidence type="ECO:0000256" key="8">
    <source>
        <dbReference type="ARBA" id="ARBA00023242"/>
    </source>
</evidence>
<dbReference type="SMART" id="SM00355">
    <property type="entry name" value="ZnF_C2H2"/>
    <property type="match status" value="2"/>
</dbReference>
<evidence type="ECO:0000256" key="1">
    <source>
        <dbReference type="ARBA" id="ARBA00004123"/>
    </source>
</evidence>
<dbReference type="STRING" id="1314771.A0A197JD21"/>
<feature type="domain" description="C2H2-type" evidence="10">
    <location>
        <begin position="34"/>
        <end position="58"/>
    </location>
</feature>
<dbReference type="GO" id="GO:0000978">
    <property type="term" value="F:RNA polymerase II cis-regulatory region sequence-specific DNA binding"/>
    <property type="evidence" value="ECO:0007669"/>
    <property type="project" value="TreeGrafter"/>
</dbReference>
<dbReference type="PANTHER" id="PTHR47428:SF1">
    <property type="entry name" value="REGULATORY PROTEIN MIG1-RELATED"/>
    <property type="match status" value="1"/>
</dbReference>
<keyword evidence="7" id="KW-0804">Transcription</keyword>
<evidence type="ECO:0000256" key="7">
    <source>
        <dbReference type="ARBA" id="ARBA00023163"/>
    </source>
</evidence>